<accession>A0ABD0U1M7</accession>
<keyword evidence="2" id="KW-1185">Reference proteome</keyword>
<protein>
    <recommendedName>
        <fullName evidence="3">RNase H type-1 domain-containing protein</fullName>
    </recommendedName>
</protein>
<evidence type="ECO:0000313" key="2">
    <source>
        <dbReference type="Proteomes" id="UP001552299"/>
    </source>
</evidence>
<sequence length="114" mass="12495">MKSNLAGIEGVIRDHKGRLLLAFGKKRTHWDVSQLELEAVFVICDWMFESKRVIIEGENINNIKFFFCNIPSSLLSLLKNECDRGPTGTEDDVDEPMAAAAAALAAAIAVTATD</sequence>
<comment type="caution">
    <text evidence="1">The sequence shown here is derived from an EMBL/GenBank/DDBJ whole genome shotgun (WGS) entry which is preliminary data.</text>
</comment>
<evidence type="ECO:0000313" key="1">
    <source>
        <dbReference type="EMBL" id="KAL0905866.1"/>
    </source>
</evidence>
<proteinExistence type="predicted"/>
<name>A0ABD0U1M7_DENTH</name>
<gene>
    <name evidence="1" type="ORF">M5K25_024311</name>
</gene>
<dbReference type="Proteomes" id="UP001552299">
    <property type="component" value="Unassembled WGS sequence"/>
</dbReference>
<organism evidence="1 2">
    <name type="scientific">Dendrobium thyrsiflorum</name>
    <name type="common">Pinecone-like raceme dendrobium</name>
    <name type="synonym">Orchid</name>
    <dbReference type="NCBI Taxonomy" id="117978"/>
    <lineage>
        <taxon>Eukaryota</taxon>
        <taxon>Viridiplantae</taxon>
        <taxon>Streptophyta</taxon>
        <taxon>Embryophyta</taxon>
        <taxon>Tracheophyta</taxon>
        <taxon>Spermatophyta</taxon>
        <taxon>Magnoliopsida</taxon>
        <taxon>Liliopsida</taxon>
        <taxon>Asparagales</taxon>
        <taxon>Orchidaceae</taxon>
        <taxon>Epidendroideae</taxon>
        <taxon>Malaxideae</taxon>
        <taxon>Dendrobiinae</taxon>
        <taxon>Dendrobium</taxon>
    </lineage>
</organism>
<reference evidence="1 2" key="1">
    <citation type="journal article" date="2024" name="Plant Biotechnol. J.">
        <title>Dendrobium thyrsiflorum genome and its molecular insights into genes involved in important horticultural traits.</title>
        <authorList>
            <person name="Chen B."/>
            <person name="Wang J.Y."/>
            <person name="Zheng P.J."/>
            <person name="Li K.L."/>
            <person name="Liang Y.M."/>
            <person name="Chen X.F."/>
            <person name="Zhang C."/>
            <person name="Zhao X."/>
            <person name="He X."/>
            <person name="Zhang G.Q."/>
            <person name="Liu Z.J."/>
            <person name="Xu Q."/>
        </authorList>
    </citation>
    <scope>NUCLEOTIDE SEQUENCE [LARGE SCALE GENOMIC DNA]</scope>
    <source>
        <strain evidence="1">GZMU011</strain>
    </source>
</reference>
<dbReference type="AlphaFoldDB" id="A0ABD0U1M7"/>
<dbReference type="EMBL" id="JANQDX010000018">
    <property type="protein sequence ID" value="KAL0905866.1"/>
    <property type="molecule type" value="Genomic_DNA"/>
</dbReference>
<evidence type="ECO:0008006" key="3">
    <source>
        <dbReference type="Google" id="ProtNLM"/>
    </source>
</evidence>